<dbReference type="AlphaFoldDB" id="A0A224Y6S9"/>
<reference evidence="1" key="1">
    <citation type="journal article" date="2018" name="PLoS Negl. Trop. Dis.">
        <title>An insight into the salivary gland and fat body transcriptome of Panstrongylus lignarius (Hemiptera: Heteroptera), the main vector of Chagas disease in Peru.</title>
        <authorList>
            <person name="Nevoa J.C."/>
            <person name="Mendes M.T."/>
            <person name="da Silva M.V."/>
            <person name="Soares S.C."/>
            <person name="Oliveira C.J.F."/>
            <person name="Ribeiro J.M.C."/>
        </authorList>
    </citation>
    <scope>NUCLEOTIDE SEQUENCE</scope>
</reference>
<accession>A0A224Y6S9</accession>
<sequence>MFISYSMVQKLLIYYNNFFLSLWSYVLANSEKVSLIYNFALKIQAVSVRNIIYTAHRVTRLAITVVTI</sequence>
<organism evidence="1">
    <name type="scientific">Panstrongylus lignarius</name>
    <dbReference type="NCBI Taxonomy" id="156445"/>
    <lineage>
        <taxon>Eukaryota</taxon>
        <taxon>Metazoa</taxon>
        <taxon>Ecdysozoa</taxon>
        <taxon>Arthropoda</taxon>
        <taxon>Hexapoda</taxon>
        <taxon>Insecta</taxon>
        <taxon>Pterygota</taxon>
        <taxon>Neoptera</taxon>
        <taxon>Paraneoptera</taxon>
        <taxon>Hemiptera</taxon>
        <taxon>Heteroptera</taxon>
        <taxon>Panheteroptera</taxon>
        <taxon>Cimicomorpha</taxon>
        <taxon>Reduviidae</taxon>
        <taxon>Triatominae</taxon>
        <taxon>Panstrongylus</taxon>
    </lineage>
</organism>
<name>A0A224Y6S9_9HEMI</name>
<evidence type="ECO:0000313" key="1">
    <source>
        <dbReference type="EMBL" id="JAW16291.1"/>
    </source>
</evidence>
<dbReference type="EMBL" id="GFTR01000135">
    <property type="protein sequence ID" value="JAW16291.1"/>
    <property type="molecule type" value="Transcribed_RNA"/>
</dbReference>
<protein>
    <submittedName>
        <fullName evidence="1">Putative secreted protein</fullName>
    </submittedName>
</protein>
<proteinExistence type="predicted"/>